<dbReference type="InterPro" id="IPR010918">
    <property type="entry name" value="PurM-like_C_dom"/>
</dbReference>
<dbReference type="CDD" id="cd02195">
    <property type="entry name" value="SelD"/>
    <property type="match status" value="1"/>
</dbReference>
<evidence type="ECO:0000256" key="2">
    <source>
        <dbReference type="ARBA" id="ARBA00022741"/>
    </source>
</evidence>
<evidence type="ECO:0000259" key="7">
    <source>
        <dbReference type="Pfam" id="PF02769"/>
    </source>
</evidence>
<dbReference type="SUPFAM" id="SSF55326">
    <property type="entry name" value="PurM N-terminal domain-like"/>
    <property type="match status" value="1"/>
</dbReference>
<protein>
    <submittedName>
        <fullName evidence="9">Selenide, water dikinase SelD</fullName>
        <ecNumber evidence="9">2.7.9.3</ecNumber>
    </submittedName>
</protein>
<evidence type="ECO:0000256" key="4">
    <source>
        <dbReference type="ARBA" id="ARBA00022840"/>
    </source>
</evidence>
<sequence>MQTPIPLIRDVVMIGGGHTHALVARMFGMKPMAGARLTLINPAPTAPYSGMLPGYIAGHYARMDLEIDLVRLARFAGARLVLGQVTGIDRVAQRVQVAGQADIAYDIASVNVGITTEAPTIPGFTENALGAKPLARYTAEWDRFLSDATAGRRTPDVVVIGGGVAGVELSLAMMHHLKANGVTGARVTILERADTPLSGIGKGARKALLHHIQRLGVVLKTGAEVTHIARDQVHLADGTSVPKSFCVGSTTARPHDWLQDTGLTNDRGFIDVGETLQTLSDPLIYAAGDCADLTHAPRPKAGVYAVREAPVLFHNLRAELTGGQRKAFKPQKTFLKLIQTGGKGAIADKAGLRLDGPLLWKWKNHIDLKFMRQFEEYPEMPAPPLPRDVAQGVREEMGDVPLCGGCGAKVAPADLQTVLQTLPATVRKDVLSGPGDDAAVLACGDGEQVLTTDHLRAFVSDHYRMARITAIHAMGDIWAMGAKPQAALASIILPRMGAKLQAETLREIMQAATETFGAAGAEVVGGHSSQGAELTIGFSVTGLAGERTISNSGAQAGDVLILTKPIGTGTILAAEMRLLAQGGWVEAAYRMMEHPLDTAAGILTPVAHAMTDVTGFGLAGHLDVMLKGSDVGATLNLTDIPLLEGVATLADQGVRSTIWAANRAAVQMQADMTTAPEILLFDPQTAGGLLAAVPAAKAQMILEKLQDAGEPAAIIGEVTEGSGIMLA</sequence>
<dbReference type="InterPro" id="IPR036188">
    <property type="entry name" value="FAD/NAD-bd_sf"/>
</dbReference>
<dbReference type="PANTHER" id="PTHR10256:SF0">
    <property type="entry name" value="INACTIVE SELENIDE, WATER DIKINASE-LIKE PROTEIN-RELATED"/>
    <property type="match status" value="1"/>
</dbReference>
<dbReference type="InterPro" id="IPR023753">
    <property type="entry name" value="FAD/NAD-binding_dom"/>
</dbReference>
<evidence type="ECO:0000256" key="1">
    <source>
        <dbReference type="ARBA" id="ARBA00022679"/>
    </source>
</evidence>
<keyword evidence="3 9" id="KW-0418">Kinase</keyword>
<evidence type="ECO:0000259" key="8">
    <source>
        <dbReference type="Pfam" id="PF07992"/>
    </source>
</evidence>
<evidence type="ECO:0000256" key="3">
    <source>
        <dbReference type="ARBA" id="ARBA00022777"/>
    </source>
</evidence>
<dbReference type="Pfam" id="PF00586">
    <property type="entry name" value="AIRS"/>
    <property type="match status" value="1"/>
</dbReference>
<keyword evidence="1 9" id="KW-0808">Transferase</keyword>
<dbReference type="NCBIfam" id="TIGR00476">
    <property type="entry name" value="selD"/>
    <property type="match status" value="1"/>
</dbReference>
<keyword evidence="4" id="KW-0067">ATP-binding</keyword>
<dbReference type="KEGG" id="pamo:BAR1_00195"/>
<dbReference type="Gene3D" id="3.90.650.10">
    <property type="entry name" value="PurM-like C-terminal domain"/>
    <property type="match status" value="1"/>
</dbReference>
<dbReference type="PANTHER" id="PTHR10256">
    <property type="entry name" value="SELENIDE, WATER DIKINASE"/>
    <property type="match status" value="1"/>
</dbReference>
<dbReference type="AlphaFoldDB" id="A0A347UCB2"/>
<keyword evidence="10" id="KW-1185">Reference proteome</keyword>
<dbReference type="Gene3D" id="3.50.50.100">
    <property type="match status" value="1"/>
</dbReference>
<evidence type="ECO:0000256" key="5">
    <source>
        <dbReference type="ARBA" id="ARBA00023266"/>
    </source>
</evidence>
<dbReference type="GO" id="GO:0005524">
    <property type="term" value="F:ATP binding"/>
    <property type="evidence" value="ECO:0007669"/>
    <property type="project" value="UniProtKB-KW"/>
</dbReference>
<name>A0A347UCB2_9RHOB</name>
<organism evidence="9 10">
    <name type="scientific">Profundibacter amoris</name>
    <dbReference type="NCBI Taxonomy" id="2171755"/>
    <lineage>
        <taxon>Bacteria</taxon>
        <taxon>Pseudomonadati</taxon>
        <taxon>Pseudomonadota</taxon>
        <taxon>Alphaproteobacteria</taxon>
        <taxon>Rhodobacterales</taxon>
        <taxon>Paracoccaceae</taxon>
        <taxon>Profundibacter</taxon>
    </lineage>
</organism>
<gene>
    <name evidence="9" type="primary">selD</name>
    <name evidence="9" type="ORF">BAR1_00195</name>
</gene>
<dbReference type="Pfam" id="PF02769">
    <property type="entry name" value="AIRS_C"/>
    <property type="match status" value="1"/>
</dbReference>
<keyword evidence="5" id="KW-0711">Selenium</keyword>
<dbReference type="GO" id="GO:0004756">
    <property type="term" value="F:selenide, water dikinase activity"/>
    <property type="evidence" value="ECO:0007669"/>
    <property type="project" value="UniProtKB-EC"/>
</dbReference>
<dbReference type="InterPro" id="IPR036921">
    <property type="entry name" value="PurM-like_N_sf"/>
</dbReference>
<dbReference type="EMBL" id="CP032125">
    <property type="protein sequence ID" value="AXX96490.1"/>
    <property type="molecule type" value="Genomic_DNA"/>
</dbReference>
<dbReference type="InterPro" id="IPR036676">
    <property type="entry name" value="PurM-like_C_sf"/>
</dbReference>
<dbReference type="EC" id="2.7.9.3" evidence="9"/>
<evidence type="ECO:0000259" key="6">
    <source>
        <dbReference type="Pfam" id="PF00586"/>
    </source>
</evidence>
<dbReference type="GO" id="GO:0016491">
    <property type="term" value="F:oxidoreductase activity"/>
    <property type="evidence" value="ECO:0007669"/>
    <property type="project" value="InterPro"/>
</dbReference>
<dbReference type="GO" id="GO:0016260">
    <property type="term" value="P:selenocysteine biosynthetic process"/>
    <property type="evidence" value="ECO:0007669"/>
    <property type="project" value="TreeGrafter"/>
</dbReference>
<evidence type="ECO:0000313" key="9">
    <source>
        <dbReference type="EMBL" id="AXX96490.1"/>
    </source>
</evidence>
<dbReference type="InterPro" id="IPR004536">
    <property type="entry name" value="SPS/SelD"/>
</dbReference>
<feature type="domain" description="PurM-like C-terminal" evidence="7">
    <location>
        <begin position="555"/>
        <end position="723"/>
    </location>
</feature>
<dbReference type="InterPro" id="IPR016188">
    <property type="entry name" value="PurM-like_N"/>
</dbReference>
<dbReference type="InterPro" id="IPR017584">
    <property type="entry name" value="Pyridine_nucleo_diS_OxRdtase_N"/>
</dbReference>
<dbReference type="Pfam" id="PF07992">
    <property type="entry name" value="Pyr_redox_2"/>
    <property type="match status" value="1"/>
</dbReference>
<dbReference type="Gene3D" id="3.30.1330.10">
    <property type="entry name" value="PurM-like, N-terminal domain"/>
    <property type="match status" value="1"/>
</dbReference>
<proteinExistence type="predicted"/>
<dbReference type="Proteomes" id="UP000261704">
    <property type="component" value="Chromosome"/>
</dbReference>
<feature type="domain" description="PurM-like N-terminal" evidence="6">
    <location>
        <begin position="435"/>
        <end position="543"/>
    </location>
</feature>
<feature type="domain" description="FAD/NAD(P)-binding" evidence="8">
    <location>
        <begin position="10"/>
        <end position="308"/>
    </location>
</feature>
<dbReference type="RefSeq" id="WP_118941148.1">
    <property type="nucleotide sequence ID" value="NZ_CP032125.1"/>
</dbReference>
<dbReference type="NCBIfam" id="TIGR03169">
    <property type="entry name" value="Nterm_to_SelD"/>
    <property type="match status" value="1"/>
</dbReference>
<dbReference type="SUPFAM" id="SSF51905">
    <property type="entry name" value="FAD/NAD(P)-binding domain"/>
    <property type="match status" value="2"/>
</dbReference>
<dbReference type="GO" id="GO:0005737">
    <property type="term" value="C:cytoplasm"/>
    <property type="evidence" value="ECO:0007669"/>
    <property type="project" value="TreeGrafter"/>
</dbReference>
<accession>A0A347UCB2</accession>
<evidence type="ECO:0000313" key="10">
    <source>
        <dbReference type="Proteomes" id="UP000261704"/>
    </source>
</evidence>
<keyword evidence="2" id="KW-0547">Nucleotide-binding</keyword>
<reference evidence="9 10" key="1">
    <citation type="submission" date="2018-09" db="EMBL/GenBank/DDBJ databases">
        <title>Profundibacter amoris BAR1 gen. nov., sp. nov., a new member of the Roseobacter clade isolated at Lokis Castle Vent Field on the Arctic Mid-Oceanic Ridge.</title>
        <authorList>
            <person name="Le Moine Bauer S."/>
            <person name="Sjoeberg A.G."/>
            <person name="L'Haridon S."/>
            <person name="Stokke R."/>
            <person name="Roalkvam I."/>
            <person name="Steen I.H."/>
            <person name="Dahle H."/>
        </authorList>
    </citation>
    <scope>NUCLEOTIDE SEQUENCE [LARGE SCALE GENOMIC DNA]</scope>
    <source>
        <strain evidence="9 10">BAR1</strain>
    </source>
</reference>
<dbReference type="SUPFAM" id="SSF56042">
    <property type="entry name" value="PurM C-terminal domain-like"/>
    <property type="match status" value="1"/>
</dbReference>
<dbReference type="OrthoDB" id="9767928at2"/>